<dbReference type="InterPro" id="IPR000838">
    <property type="entry name" value="RNA_pol_sigma70_ECF_CS"/>
</dbReference>
<dbReference type="PANTHER" id="PTHR43133">
    <property type="entry name" value="RNA POLYMERASE ECF-TYPE SIGMA FACTO"/>
    <property type="match status" value="1"/>
</dbReference>
<dbReference type="InterPro" id="IPR014284">
    <property type="entry name" value="RNA_pol_sigma-70_dom"/>
</dbReference>
<proteinExistence type="inferred from homology"/>
<evidence type="ECO:0000256" key="3">
    <source>
        <dbReference type="ARBA" id="ARBA00023082"/>
    </source>
</evidence>
<dbReference type="Pfam" id="PF00903">
    <property type="entry name" value="Glyoxalase"/>
    <property type="match status" value="1"/>
</dbReference>
<dbReference type="EMBL" id="RBAH01000016">
    <property type="protein sequence ID" value="RKN79106.1"/>
    <property type="molecule type" value="Genomic_DNA"/>
</dbReference>
<dbReference type="AlphaFoldDB" id="A0A3B0C862"/>
<evidence type="ECO:0000256" key="4">
    <source>
        <dbReference type="ARBA" id="ARBA00023125"/>
    </source>
</evidence>
<dbReference type="GO" id="GO:0006352">
    <property type="term" value="P:DNA-templated transcription initiation"/>
    <property type="evidence" value="ECO:0007669"/>
    <property type="project" value="InterPro"/>
</dbReference>
<dbReference type="GO" id="GO:0016987">
    <property type="term" value="F:sigma factor activity"/>
    <property type="evidence" value="ECO:0007669"/>
    <property type="project" value="UniProtKB-KW"/>
</dbReference>
<dbReference type="InterPro" id="IPR004360">
    <property type="entry name" value="Glyas_Fos-R_dOase_dom"/>
</dbReference>
<evidence type="ECO:0000313" key="8">
    <source>
        <dbReference type="EMBL" id="RKN79106.1"/>
    </source>
</evidence>
<dbReference type="Gene3D" id="1.10.10.10">
    <property type="entry name" value="Winged helix-like DNA-binding domain superfamily/Winged helix DNA-binding domain"/>
    <property type="match status" value="1"/>
</dbReference>
<sequence length="371" mass="41959">MTLLLSDMVAALAARRLLAITQFCDAYRKAGRNEAGSEGIYGYESLEGCDSLTHADTDGLLVERVLKGDKSAYSELIGIYMNVLYALGYRMTGDFHYAQDIAQEALIKAYFRLSELKEKDKFGSWLYAIALRTAQDFQRKIGREIPGPQLAAERIDPFTTEDRAEANELREHVREAFGELPELYRETAMLHLIAGLPAPRIAKLLGQSVSATESRLRRAKRLLREMLRPAADAYLSVQRLGDDFRQRVIMLLLQRLNCFYLPVRDPYRSALWYQEHFGLEAGRPPEERASGISLSVGSRMELYLLRWSPAQPLPVKPFELLAFEVDDLITIAARLRAGGVQVDGIVTEADHIRCRFADPDGHFFVLRQQTG</sequence>
<keyword evidence="2 6" id="KW-0805">Transcription regulation</keyword>
<dbReference type="SUPFAM" id="SSF54593">
    <property type="entry name" value="Glyoxalase/Bleomycin resistance protein/Dihydroxybiphenyl dioxygenase"/>
    <property type="match status" value="1"/>
</dbReference>
<accession>A0A3B0C862</accession>
<dbReference type="Gene3D" id="3.10.180.10">
    <property type="entry name" value="2,3-Dihydroxybiphenyl 1,2-Dioxygenase, domain 1"/>
    <property type="match status" value="1"/>
</dbReference>
<dbReference type="SUPFAM" id="SSF88659">
    <property type="entry name" value="Sigma3 and sigma4 domains of RNA polymerase sigma factors"/>
    <property type="match status" value="1"/>
</dbReference>
<evidence type="ECO:0000313" key="9">
    <source>
        <dbReference type="Proteomes" id="UP000282311"/>
    </source>
</evidence>
<dbReference type="Pfam" id="PF04542">
    <property type="entry name" value="Sigma70_r2"/>
    <property type="match status" value="1"/>
</dbReference>
<dbReference type="InterPro" id="IPR013324">
    <property type="entry name" value="RNA_pol_sigma_r3/r4-like"/>
</dbReference>
<protein>
    <recommendedName>
        <fullName evidence="6">RNA polymerase sigma factor</fullName>
    </recommendedName>
</protein>
<dbReference type="Gene3D" id="1.10.1740.10">
    <property type="match status" value="1"/>
</dbReference>
<reference evidence="8 9" key="1">
    <citation type="journal article" date="2007" name="Int. J. Syst. Evol. Microbiol.">
        <title>Paenibacillus ginsengarvi sp. nov., isolated from soil from ginseng cultivation.</title>
        <authorList>
            <person name="Yoon M.H."/>
            <person name="Ten L.N."/>
            <person name="Im W.T."/>
        </authorList>
    </citation>
    <scope>NUCLEOTIDE SEQUENCE [LARGE SCALE GENOMIC DNA]</scope>
    <source>
        <strain evidence="8 9">KCTC 13059</strain>
    </source>
</reference>
<dbReference type="PROSITE" id="PS51819">
    <property type="entry name" value="VOC"/>
    <property type="match status" value="1"/>
</dbReference>
<organism evidence="8 9">
    <name type="scientific">Paenibacillus ginsengarvi</name>
    <dbReference type="NCBI Taxonomy" id="400777"/>
    <lineage>
        <taxon>Bacteria</taxon>
        <taxon>Bacillati</taxon>
        <taxon>Bacillota</taxon>
        <taxon>Bacilli</taxon>
        <taxon>Bacillales</taxon>
        <taxon>Paenibacillaceae</taxon>
        <taxon>Paenibacillus</taxon>
    </lineage>
</organism>
<evidence type="ECO:0000259" key="7">
    <source>
        <dbReference type="PROSITE" id="PS51819"/>
    </source>
</evidence>
<keyword evidence="5 6" id="KW-0804">Transcription</keyword>
<dbReference type="InterPro" id="IPR037523">
    <property type="entry name" value="VOC_core"/>
</dbReference>
<evidence type="ECO:0000256" key="5">
    <source>
        <dbReference type="ARBA" id="ARBA00023163"/>
    </source>
</evidence>
<dbReference type="InterPro" id="IPR007627">
    <property type="entry name" value="RNA_pol_sigma70_r2"/>
</dbReference>
<dbReference type="InterPro" id="IPR013325">
    <property type="entry name" value="RNA_pol_sigma_r2"/>
</dbReference>
<dbReference type="GO" id="GO:0006950">
    <property type="term" value="P:response to stress"/>
    <property type="evidence" value="ECO:0007669"/>
    <property type="project" value="UniProtKB-ARBA"/>
</dbReference>
<dbReference type="InterPro" id="IPR036388">
    <property type="entry name" value="WH-like_DNA-bd_sf"/>
</dbReference>
<comment type="similarity">
    <text evidence="1 6">Belongs to the sigma-70 factor family. ECF subfamily.</text>
</comment>
<dbReference type="InterPro" id="IPR013249">
    <property type="entry name" value="RNA_pol_sigma70_r4_t2"/>
</dbReference>
<dbReference type="PROSITE" id="PS01063">
    <property type="entry name" value="SIGMA70_ECF"/>
    <property type="match status" value="1"/>
</dbReference>
<evidence type="ECO:0000256" key="2">
    <source>
        <dbReference type="ARBA" id="ARBA00023015"/>
    </source>
</evidence>
<evidence type="ECO:0000256" key="6">
    <source>
        <dbReference type="RuleBase" id="RU000716"/>
    </source>
</evidence>
<keyword evidence="9" id="KW-1185">Reference proteome</keyword>
<dbReference type="InterPro" id="IPR029068">
    <property type="entry name" value="Glyas_Bleomycin-R_OHBP_Dase"/>
</dbReference>
<dbReference type="GO" id="GO:0003677">
    <property type="term" value="F:DNA binding"/>
    <property type="evidence" value="ECO:0007669"/>
    <property type="project" value="UniProtKB-KW"/>
</dbReference>
<dbReference type="CDD" id="cd06587">
    <property type="entry name" value="VOC"/>
    <property type="match status" value="1"/>
</dbReference>
<dbReference type="SUPFAM" id="SSF88946">
    <property type="entry name" value="Sigma2 domain of RNA polymerase sigma factors"/>
    <property type="match status" value="1"/>
</dbReference>
<dbReference type="Proteomes" id="UP000282311">
    <property type="component" value="Unassembled WGS sequence"/>
</dbReference>
<dbReference type="InterPro" id="IPR039425">
    <property type="entry name" value="RNA_pol_sigma-70-like"/>
</dbReference>
<dbReference type="Pfam" id="PF08281">
    <property type="entry name" value="Sigma70_r4_2"/>
    <property type="match status" value="1"/>
</dbReference>
<dbReference type="NCBIfam" id="TIGR02937">
    <property type="entry name" value="sigma70-ECF"/>
    <property type="match status" value="1"/>
</dbReference>
<comment type="caution">
    <text evidence="8">The sequence shown here is derived from an EMBL/GenBank/DDBJ whole genome shotgun (WGS) entry which is preliminary data.</text>
</comment>
<dbReference type="PANTHER" id="PTHR43133:SF8">
    <property type="entry name" value="RNA POLYMERASE SIGMA FACTOR HI_1459-RELATED"/>
    <property type="match status" value="1"/>
</dbReference>
<gene>
    <name evidence="8" type="ORF">D7M11_20690</name>
</gene>
<name>A0A3B0C862_9BACL</name>
<keyword evidence="3 6" id="KW-0731">Sigma factor</keyword>
<keyword evidence="4 6" id="KW-0238">DNA-binding</keyword>
<evidence type="ECO:0000256" key="1">
    <source>
        <dbReference type="ARBA" id="ARBA00010641"/>
    </source>
</evidence>
<feature type="domain" description="VOC" evidence="7">
    <location>
        <begin position="255"/>
        <end position="369"/>
    </location>
</feature>